<feature type="transmembrane region" description="Helical" evidence="1">
    <location>
        <begin position="17"/>
        <end position="36"/>
    </location>
</feature>
<feature type="transmembrane region" description="Helical" evidence="1">
    <location>
        <begin position="91"/>
        <end position="111"/>
    </location>
</feature>
<reference evidence="2 3" key="1">
    <citation type="journal article" date="2016" name="G3 (Bethesda)">
        <title>First Draft Assembly and Annotation of the Genome of a California Endemic Oak Quercus lobata Nee (Fagaceae).</title>
        <authorList>
            <person name="Sork V.L."/>
            <person name="Fitz-Gibbon S.T."/>
            <person name="Puiu D."/>
            <person name="Crepeau M."/>
            <person name="Gugger P.F."/>
            <person name="Sherman R."/>
            <person name="Stevens K."/>
            <person name="Langley C.H."/>
            <person name="Pellegrini M."/>
            <person name="Salzberg S.L."/>
        </authorList>
    </citation>
    <scope>NUCLEOTIDE SEQUENCE [LARGE SCALE GENOMIC DNA]</scope>
    <source>
        <strain evidence="2 3">cv. SW786</strain>
    </source>
</reference>
<dbReference type="InParanoid" id="A0A7N2LJR6"/>
<dbReference type="PANTHER" id="PTHR47926:SF347">
    <property type="entry name" value="PENTATRICOPEPTIDE REPEAT-CONTAINING PROTEIN"/>
    <property type="match status" value="1"/>
</dbReference>
<reference evidence="2" key="2">
    <citation type="submission" date="2021-01" db="UniProtKB">
        <authorList>
            <consortium name="EnsemblPlants"/>
        </authorList>
    </citation>
    <scope>IDENTIFICATION</scope>
</reference>
<dbReference type="Proteomes" id="UP000594261">
    <property type="component" value="Chromosome 4"/>
</dbReference>
<organism evidence="2 3">
    <name type="scientific">Quercus lobata</name>
    <name type="common">Valley oak</name>
    <dbReference type="NCBI Taxonomy" id="97700"/>
    <lineage>
        <taxon>Eukaryota</taxon>
        <taxon>Viridiplantae</taxon>
        <taxon>Streptophyta</taxon>
        <taxon>Embryophyta</taxon>
        <taxon>Tracheophyta</taxon>
        <taxon>Spermatophyta</taxon>
        <taxon>Magnoliopsida</taxon>
        <taxon>eudicotyledons</taxon>
        <taxon>Gunneridae</taxon>
        <taxon>Pentapetalae</taxon>
        <taxon>rosids</taxon>
        <taxon>fabids</taxon>
        <taxon>Fagales</taxon>
        <taxon>Fagaceae</taxon>
        <taxon>Quercus</taxon>
    </lineage>
</organism>
<evidence type="ECO:0000313" key="3">
    <source>
        <dbReference type="Proteomes" id="UP000594261"/>
    </source>
</evidence>
<dbReference type="Gramene" id="QL04p096453:mrna">
    <property type="protein sequence ID" value="QL04p096453:mrna"/>
    <property type="gene ID" value="QL04p096453"/>
</dbReference>
<keyword evidence="3" id="KW-1185">Reference proteome</keyword>
<keyword evidence="1" id="KW-0472">Membrane</keyword>
<accession>A0A7N2LJR6</accession>
<dbReference type="PANTHER" id="PTHR47926">
    <property type="entry name" value="PENTATRICOPEPTIDE REPEAT-CONTAINING PROTEIN"/>
    <property type="match status" value="1"/>
</dbReference>
<dbReference type="GO" id="GO:0009451">
    <property type="term" value="P:RNA modification"/>
    <property type="evidence" value="ECO:0007669"/>
    <property type="project" value="InterPro"/>
</dbReference>
<name>A0A7N2LJR6_QUELO</name>
<proteinExistence type="predicted"/>
<evidence type="ECO:0000313" key="2">
    <source>
        <dbReference type="EnsemblPlants" id="QL04p096453:mrna"/>
    </source>
</evidence>
<sequence>MSGFALGLAFDSKSGQMVMVALLLTVGTFYAGTFFGNNDPIYISELPSNSSSSSPSSFSTVWCHNKRHNLCHNSPMWQVVVGEEVFSHGRVVAQIVPFVVALELLILLVVAMSTKAFRLEHDNIGYHTLLGNLQASFGQWNGVEEVRRVVNKKDLKKKPGCSCIEAKGMIHGFVSAVDHTAK</sequence>
<keyword evidence="1" id="KW-1133">Transmembrane helix</keyword>
<dbReference type="InterPro" id="IPR046960">
    <property type="entry name" value="PPR_At4g14850-like_plant"/>
</dbReference>
<dbReference type="GO" id="GO:0003723">
    <property type="term" value="F:RNA binding"/>
    <property type="evidence" value="ECO:0007669"/>
    <property type="project" value="InterPro"/>
</dbReference>
<dbReference type="Pfam" id="PF20431">
    <property type="entry name" value="E_motif"/>
    <property type="match status" value="1"/>
</dbReference>
<dbReference type="AlphaFoldDB" id="A0A7N2LJR6"/>
<dbReference type="EMBL" id="LRBV02000004">
    <property type="status" value="NOT_ANNOTATED_CDS"/>
    <property type="molecule type" value="Genomic_DNA"/>
</dbReference>
<keyword evidence="1" id="KW-0812">Transmembrane</keyword>
<dbReference type="InterPro" id="IPR046848">
    <property type="entry name" value="E_motif"/>
</dbReference>
<evidence type="ECO:0000256" key="1">
    <source>
        <dbReference type="SAM" id="Phobius"/>
    </source>
</evidence>
<dbReference type="EnsemblPlants" id="QL04p096453:mrna">
    <property type="protein sequence ID" value="QL04p096453:mrna"/>
    <property type="gene ID" value="QL04p096453"/>
</dbReference>
<protein>
    <submittedName>
        <fullName evidence="2">Uncharacterized protein</fullName>
    </submittedName>
</protein>